<comment type="cofactor">
    <cofactor evidence="1">
        <name>Co(2+)</name>
        <dbReference type="ChEBI" id="CHEBI:48828"/>
    </cofactor>
</comment>
<accession>A0A2K1QLY5</accession>
<keyword evidence="5" id="KW-0119">Carbohydrate metabolism</keyword>
<feature type="signal peptide" evidence="7">
    <location>
        <begin position="1"/>
        <end position="25"/>
    </location>
</feature>
<keyword evidence="3 7" id="KW-0732">Signal</keyword>
<dbReference type="EMBL" id="NKHZ01000059">
    <property type="protein sequence ID" value="PNS16177.1"/>
    <property type="molecule type" value="Genomic_DNA"/>
</dbReference>
<dbReference type="InParanoid" id="A0A2K1QLY5"/>
<comment type="caution">
    <text evidence="9">The sequence shown here is derived from an EMBL/GenBank/DDBJ whole genome shotgun (WGS) entry which is preliminary data.</text>
</comment>
<evidence type="ECO:0000313" key="9">
    <source>
        <dbReference type="EMBL" id="PNS16177.1"/>
    </source>
</evidence>
<reference evidence="9 10" key="1">
    <citation type="submission" date="2017-06" db="EMBL/GenBank/DDBJ databases">
        <title>Draft genome sequence of a variant of Elsinoe murrayae.</title>
        <authorList>
            <person name="Cheng Q."/>
        </authorList>
    </citation>
    <scope>NUCLEOTIDE SEQUENCE [LARGE SCALE GENOMIC DNA]</scope>
    <source>
        <strain evidence="9 10">CQ-2017a</strain>
    </source>
</reference>
<dbReference type="Proteomes" id="UP000243797">
    <property type="component" value="Unassembled WGS sequence"/>
</dbReference>
<evidence type="ECO:0000313" key="10">
    <source>
        <dbReference type="Proteomes" id="UP000243797"/>
    </source>
</evidence>
<dbReference type="Pfam" id="PF01522">
    <property type="entry name" value="Polysacc_deac_1"/>
    <property type="match status" value="1"/>
</dbReference>
<dbReference type="AlphaFoldDB" id="A0A2K1QLY5"/>
<evidence type="ECO:0000256" key="2">
    <source>
        <dbReference type="ARBA" id="ARBA00022723"/>
    </source>
</evidence>
<gene>
    <name evidence="9" type="ORF">CAC42_1940</name>
</gene>
<dbReference type="OrthoDB" id="407355at2759"/>
<evidence type="ECO:0000259" key="8">
    <source>
        <dbReference type="PROSITE" id="PS51677"/>
    </source>
</evidence>
<sequence length="278" mass="32010">MLSARCFLLTLSLVICFCFTTVSFSTWPGFCSSFRTVPHSETVNDTTGSGQPYSGIDAFEYPDYCTTSKTVALTFDDTPDTELEDLLRLLKLHNATATFFENGPHHFGGLRDLTSSVRKILANGHQIGSHSWNHINMSDVSHEDLDYNLISMNDWLFDNFQIRTRFVRPPWGLCDDECLRQLASRAYYPVGYAIDVEDWRYSTANLVDLSVKEFEKWTYQWERTRSSRRRGPIVSLHAGYRPVVDTTAPAIMAYFERQGFRFASVAECLGFRRSEWYM</sequence>
<evidence type="ECO:0000256" key="6">
    <source>
        <dbReference type="ARBA" id="ARBA00023285"/>
    </source>
</evidence>
<organism evidence="9 10">
    <name type="scientific">Sphaceloma murrayae</name>
    <dbReference type="NCBI Taxonomy" id="2082308"/>
    <lineage>
        <taxon>Eukaryota</taxon>
        <taxon>Fungi</taxon>
        <taxon>Dikarya</taxon>
        <taxon>Ascomycota</taxon>
        <taxon>Pezizomycotina</taxon>
        <taxon>Dothideomycetes</taxon>
        <taxon>Dothideomycetidae</taxon>
        <taxon>Myriangiales</taxon>
        <taxon>Elsinoaceae</taxon>
        <taxon>Sphaceloma</taxon>
    </lineage>
</organism>
<keyword evidence="10" id="KW-1185">Reference proteome</keyword>
<evidence type="ECO:0000256" key="3">
    <source>
        <dbReference type="ARBA" id="ARBA00022729"/>
    </source>
</evidence>
<dbReference type="GO" id="GO:0016810">
    <property type="term" value="F:hydrolase activity, acting on carbon-nitrogen (but not peptide) bonds"/>
    <property type="evidence" value="ECO:0007669"/>
    <property type="project" value="InterPro"/>
</dbReference>
<dbReference type="GO" id="GO:0046872">
    <property type="term" value="F:metal ion binding"/>
    <property type="evidence" value="ECO:0007669"/>
    <property type="project" value="UniProtKB-KW"/>
</dbReference>
<dbReference type="PANTHER" id="PTHR46471:SF6">
    <property type="entry name" value="GLYCOSYL HYDROLASE"/>
    <property type="match status" value="1"/>
</dbReference>
<keyword evidence="4" id="KW-0378">Hydrolase</keyword>
<evidence type="ECO:0000256" key="4">
    <source>
        <dbReference type="ARBA" id="ARBA00022801"/>
    </source>
</evidence>
<dbReference type="PROSITE" id="PS51677">
    <property type="entry name" value="NODB"/>
    <property type="match status" value="1"/>
</dbReference>
<keyword evidence="6" id="KW-0170">Cobalt</keyword>
<dbReference type="SUPFAM" id="SSF88713">
    <property type="entry name" value="Glycoside hydrolase/deacetylase"/>
    <property type="match status" value="1"/>
</dbReference>
<name>A0A2K1QLY5_9PEZI</name>
<proteinExistence type="predicted"/>
<evidence type="ECO:0000256" key="1">
    <source>
        <dbReference type="ARBA" id="ARBA00001941"/>
    </source>
</evidence>
<feature type="chain" id="PRO_5014340276" evidence="7">
    <location>
        <begin position="26"/>
        <end position="278"/>
    </location>
</feature>
<evidence type="ECO:0000256" key="7">
    <source>
        <dbReference type="SAM" id="SignalP"/>
    </source>
</evidence>
<keyword evidence="2" id="KW-0479">Metal-binding</keyword>
<protein>
    <submittedName>
        <fullName evidence="9">Chitin deacetylase</fullName>
    </submittedName>
</protein>
<dbReference type="Gene3D" id="3.20.20.370">
    <property type="entry name" value="Glycoside hydrolase/deacetylase"/>
    <property type="match status" value="1"/>
</dbReference>
<dbReference type="InterPro" id="IPR011330">
    <property type="entry name" value="Glyco_hydro/deAcase_b/a-brl"/>
</dbReference>
<dbReference type="GO" id="GO:0005975">
    <property type="term" value="P:carbohydrate metabolic process"/>
    <property type="evidence" value="ECO:0007669"/>
    <property type="project" value="InterPro"/>
</dbReference>
<dbReference type="InterPro" id="IPR002509">
    <property type="entry name" value="NODB_dom"/>
</dbReference>
<feature type="domain" description="NodB homology" evidence="8">
    <location>
        <begin position="69"/>
        <end position="263"/>
    </location>
</feature>
<evidence type="ECO:0000256" key="5">
    <source>
        <dbReference type="ARBA" id="ARBA00023277"/>
    </source>
</evidence>
<dbReference type="PANTHER" id="PTHR46471">
    <property type="entry name" value="CHITIN DEACETYLASE"/>
    <property type="match status" value="1"/>
</dbReference>